<gene>
    <name evidence="10" type="primary">SPOSA6832_03823</name>
</gene>
<comment type="similarity">
    <text evidence="6">Belongs to the protein kinase superfamily. STE Ser/Thr protein kinase family. MAP kinase kinase subfamily.</text>
</comment>
<dbReference type="GO" id="GO:0004712">
    <property type="term" value="F:protein serine/threonine/tyrosine kinase activity"/>
    <property type="evidence" value="ECO:0007669"/>
    <property type="project" value="UniProtKB-ARBA"/>
</dbReference>
<dbReference type="GO" id="GO:0000165">
    <property type="term" value="P:MAPK cascade"/>
    <property type="evidence" value="ECO:0007669"/>
    <property type="project" value="UniProtKB-ARBA"/>
</dbReference>
<keyword evidence="4" id="KW-0418">Kinase</keyword>
<dbReference type="Pfam" id="PF00069">
    <property type="entry name" value="Pkinase"/>
    <property type="match status" value="1"/>
</dbReference>
<dbReference type="InterPro" id="IPR000719">
    <property type="entry name" value="Prot_kinase_dom"/>
</dbReference>
<dbReference type="Gene3D" id="3.30.200.20">
    <property type="entry name" value="Phosphorylase Kinase, domain 1"/>
    <property type="match status" value="1"/>
</dbReference>
<dbReference type="Proteomes" id="UP000243876">
    <property type="component" value="Unassembled WGS sequence"/>
</dbReference>
<dbReference type="GO" id="GO:0004674">
    <property type="term" value="F:protein serine/threonine kinase activity"/>
    <property type="evidence" value="ECO:0007669"/>
    <property type="project" value="UniProtKB-KW"/>
</dbReference>
<evidence type="ECO:0000256" key="7">
    <source>
        <dbReference type="PROSITE-ProRule" id="PRU10141"/>
    </source>
</evidence>
<dbReference type="PROSITE" id="PS50011">
    <property type="entry name" value="PROTEIN_KINASE_DOM"/>
    <property type="match status" value="1"/>
</dbReference>
<feature type="compositionally biased region" description="Acidic residues" evidence="8">
    <location>
        <begin position="364"/>
        <end position="377"/>
    </location>
</feature>
<keyword evidence="5 7" id="KW-0067">ATP-binding</keyword>
<dbReference type="PROSITE" id="PS00107">
    <property type="entry name" value="PROTEIN_KINASE_ATP"/>
    <property type="match status" value="1"/>
</dbReference>
<sequence>MDPPPQPLPAGPGGLLARRKNRNKKGLALGAEAAKPGTLAGTSASDLLAAPPVPSRPQPIQVSGSSRSNRASVASLDSGPGYHGSPTSSPLLPTTPSLSSSSASAASTSSRSHRNSYHNKLTDQLANLELGVEFKLDLRNEDLQVLNELGCGNGGTVSKALHVPTKAIMAKKVVHIATSENTRKQILRELQIMHDCSSPYIVSFYGAYLQDPHICMCMEFMDKGSLDNIYKKVGPIPEPILGKIALAVMSGLTYLYEVHKIMHRDVKPSNILLNSAGQIKICDFGVSGELINSVADTFVGTSTYMSPERISGDPYTVKSDVWSVGITLVELAIGRFPFSSDDEPPSSDEDEAFARLSLGGVAEEREESDDVLEDLGDDTLSPTRPAKKRESIMLAEKQRLAKREAALSKPRSRKNSSGNGAGKRKAIAGVSLAGSGHQMSILELLQYIVNEPAPRLPPGKFSAEAEEFVNATLRKEPVGWNVKKKGPLPKAVARPTPKELLEYPWMVRAMAADTDVEAFARSIP</sequence>
<feature type="compositionally biased region" description="Low complexity" evidence="8">
    <location>
        <begin position="85"/>
        <end position="110"/>
    </location>
</feature>
<feature type="compositionally biased region" description="Pro residues" evidence="8">
    <location>
        <begin position="1"/>
        <end position="10"/>
    </location>
</feature>
<evidence type="ECO:0000256" key="3">
    <source>
        <dbReference type="ARBA" id="ARBA00022741"/>
    </source>
</evidence>
<evidence type="ECO:0000259" key="9">
    <source>
        <dbReference type="PROSITE" id="PS50011"/>
    </source>
</evidence>
<keyword evidence="2" id="KW-0808">Transferase</keyword>
<evidence type="ECO:0000256" key="6">
    <source>
        <dbReference type="ARBA" id="ARBA00038035"/>
    </source>
</evidence>
<proteinExistence type="inferred from homology"/>
<accession>A0A0D6EQC5</accession>
<dbReference type="InterPro" id="IPR008271">
    <property type="entry name" value="Ser/Thr_kinase_AS"/>
</dbReference>
<evidence type="ECO:0000313" key="11">
    <source>
        <dbReference type="Proteomes" id="UP000243876"/>
    </source>
</evidence>
<dbReference type="Gene3D" id="1.10.510.10">
    <property type="entry name" value="Transferase(Phosphotransferase) domain 1"/>
    <property type="match status" value="1"/>
</dbReference>
<dbReference type="EMBL" id="CENE01000020">
    <property type="protein sequence ID" value="CEQ42046.1"/>
    <property type="molecule type" value="Genomic_DNA"/>
</dbReference>
<evidence type="ECO:0000256" key="2">
    <source>
        <dbReference type="ARBA" id="ARBA00022679"/>
    </source>
</evidence>
<dbReference type="SMART" id="SM00220">
    <property type="entry name" value="S_TKc"/>
    <property type="match status" value="1"/>
</dbReference>
<evidence type="ECO:0000256" key="4">
    <source>
        <dbReference type="ARBA" id="ARBA00022777"/>
    </source>
</evidence>
<dbReference type="InterPro" id="IPR011009">
    <property type="entry name" value="Kinase-like_dom_sf"/>
</dbReference>
<feature type="compositionally biased region" description="Basic and acidic residues" evidence="8">
    <location>
        <begin position="388"/>
        <end position="406"/>
    </location>
</feature>
<dbReference type="PANTHER" id="PTHR47448">
    <property type="entry name" value="DUAL SPECIFICITY MITOGEN-ACTIVATED PROTEIN KINASE KINASE DSOR1-LIKE PROTEIN"/>
    <property type="match status" value="1"/>
</dbReference>
<dbReference type="PANTHER" id="PTHR47448:SF1">
    <property type="entry name" value="SERINE_THREONINE-PROTEIN KINASE STE7 HOMOLOG"/>
    <property type="match status" value="1"/>
</dbReference>
<dbReference type="PROSITE" id="PS00108">
    <property type="entry name" value="PROTEIN_KINASE_ST"/>
    <property type="match status" value="1"/>
</dbReference>
<dbReference type="SUPFAM" id="SSF56112">
    <property type="entry name" value="Protein kinase-like (PK-like)"/>
    <property type="match status" value="1"/>
</dbReference>
<evidence type="ECO:0000313" key="10">
    <source>
        <dbReference type="EMBL" id="CEQ42046.1"/>
    </source>
</evidence>
<evidence type="ECO:0000256" key="5">
    <source>
        <dbReference type="ARBA" id="ARBA00022840"/>
    </source>
</evidence>
<reference evidence="11" key="1">
    <citation type="submission" date="2015-02" db="EMBL/GenBank/DDBJ databases">
        <authorList>
            <person name="Gon?alves P."/>
        </authorList>
    </citation>
    <scope>NUCLEOTIDE SEQUENCE [LARGE SCALE GENOMIC DNA]</scope>
</reference>
<keyword evidence="11" id="KW-1185">Reference proteome</keyword>
<organism evidence="10 11">
    <name type="scientific">Sporidiobolus salmonicolor</name>
    <name type="common">Yeast-like fungus</name>
    <name type="synonym">Sporobolomyces salmonicolor</name>
    <dbReference type="NCBI Taxonomy" id="5005"/>
    <lineage>
        <taxon>Eukaryota</taxon>
        <taxon>Fungi</taxon>
        <taxon>Dikarya</taxon>
        <taxon>Basidiomycota</taxon>
        <taxon>Pucciniomycotina</taxon>
        <taxon>Microbotryomycetes</taxon>
        <taxon>Sporidiobolales</taxon>
        <taxon>Sporidiobolaceae</taxon>
        <taxon>Sporobolomyces</taxon>
    </lineage>
</organism>
<dbReference type="FunFam" id="3.30.200.20:FF:000040">
    <property type="entry name" value="Dual specificity mitogen-activated protein kinase kinase"/>
    <property type="match status" value="1"/>
</dbReference>
<feature type="compositionally biased region" description="Polar residues" evidence="8">
    <location>
        <begin position="58"/>
        <end position="72"/>
    </location>
</feature>
<protein>
    <submittedName>
        <fullName evidence="10">SPOSA6832_03823-mRNA-1:cds</fullName>
    </submittedName>
</protein>
<keyword evidence="1" id="KW-0723">Serine/threonine-protein kinase</keyword>
<feature type="region of interest" description="Disordered" evidence="8">
    <location>
        <begin position="364"/>
        <end position="423"/>
    </location>
</feature>
<evidence type="ECO:0000256" key="8">
    <source>
        <dbReference type="SAM" id="MobiDB-lite"/>
    </source>
</evidence>
<dbReference type="InterPro" id="IPR050915">
    <property type="entry name" value="MAP_kinase_kinase"/>
</dbReference>
<feature type="region of interest" description="Disordered" evidence="8">
    <location>
        <begin position="1"/>
        <end position="117"/>
    </location>
</feature>
<dbReference type="GO" id="GO:0005524">
    <property type="term" value="F:ATP binding"/>
    <property type="evidence" value="ECO:0007669"/>
    <property type="project" value="UniProtKB-UniRule"/>
</dbReference>
<feature type="compositionally biased region" description="Low complexity" evidence="8">
    <location>
        <begin position="26"/>
        <end position="35"/>
    </location>
</feature>
<feature type="domain" description="Protein kinase" evidence="9">
    <location>
        <begin position="143"/>
        <end position="506"/>
    </location>
</feature>
<name>A0A0D6EQC5_SPOSA</name>
<keyword evidence="3 7" id="KW-0547">Nucleotide-binding</keyword>
<dbReference type="AlphaFoldDB" id="A0A0D6EQC5"/>
<feature type="binding site" evidence="7">
    <location>
        <position position="172"/>
    </location>
    <ligand>
        <name>ATP</name>
        <dbReference type="ChEBI" id="CHEBI:30616"/>
    </ligand>
</feature>
<evidence type="ECO:0000256" key="1">
    <source>
        <dbReference type="ARBA" id="ARBA00022527"/>
    </source>
</evidence>
<dbReference type="OrthoDB" id="10252354at2759"/>
<dbReference type="InterPro" id="IPR017441">
    <property type="entry name" value="Protein_kinase_ATP_BS"/>
</dbReference>